<name>A0A402CTJ0_9BACT</name>
<dbReference type="AlphaFoldDB" id="A0A402CTJ0"/>
<accession>A0A402CTJ0</accession>
<feature type="domain" description="Bacterial Pleckstrin homology" evidence="1">
    <location>
        <begin position="69"/>
        <end position="170"/>
    </location>
</feature>
<keyword evidence="3" id="KW-1185">Reference proteome</keyword>
<dbReference type="InterPro" id="IPR027783">
    <property type="entry name" value="Bacterial_PH-related"/>
</dbReference>
<dbReference type="OrthoDB" id="582319at2"/>
<evidence type="ECO:0000313" key="3">
    <source>
        <dbReference type="Proteomes" id="UP000287394"/>
    </source>
</evidence>
<sequence length="172" mass="18758">MQRVFPMAAPRAMAANVLRGVVVFTAIMSVISVATVPASGRWIVALVWIPTFGLLFRVASRMGKVTFEVEGGALQIHGDLFRRNIPLSNLRLSEARHLDLSGEPALAPVIRLGGTALPGYQSGWYRLRNGEKAFVYLTDYTKAIHLPTTLGYSLLLSPDDPQAFLDAVRGAH</sequence>
<organism evidence="2 3">
    <name type="scientific">Capsulimonas corticalis</name>
    <dbReference type="NCBI Taxonomy" id="2219043"/>
    <lineage>
        <taxon>Bacteria</taxon>
        <taxon>Bacillati</taxon>
        <taxon>Armatimonadota</taxon>
        <taxon>Armatimonadia</taxon>
        <taxon>Capsulimonadales</taxon>
        <taxon>Capsulimonadaceae</taxon>
        <taxon>Capsulimonas</taxon>
    </lineage>
</organism>
<dbReference type="EMBL" id="AP025739">
    <property type="protein sequence ID" value="BDI30729.1"/>
    <property type="molecule type" value="Genomic_DNA"/>
</dbReference>
<proteinExistence type="predicted"/>
<dbReference type="RefSeq" id="WP_119320674.1">
    <property type="nucleotide sequence ID" value="NZ_AP025739.1"/>
</dbReference>
<evidence type="ECO:0000313" key="2">
    <source>
        <dbReference type="EMBL" id="BDI30729.1"/>
    </source>
</evidence>
<gene>
    <name evidence="2" type="ORF">CCAX7_27800</name>
</gene>
<reference evidence="2 3" key="1">
    <citation type="journal article" date="2019" name="Int. J. Syst. Evol. Microbiol.">
        <title>Capsulimonas corticalis gen. nov., sp. nov., an aerobic capsulated bacterium, of a novel bacterial order, Capsulimonadales ord. nov., of the class Armatimonadia of the phylum Armatimonadetes.</title>
        <authorList>
            <person name="Li J."/>
            <person name="Kudo C."/>
            <person name="Tonouchi A."/>
        </authorList>
    </citation>
    <scope>NUCLEOTIDE SEQUENCE [LARGE SCALE GENOMIC DNA]</scope>
    <source>
        <strain evidence="2 3">AX-7</strain>
    </source>
</reference>
<dbReference type="KEGG" id="ccot:CCAX7_27800"/>
<dbReference type="Pfam" id="PF10882">
    <property type="entry name" value="bPH_5"/>
    <property type="match status" value="1"/>
</dbReference>
<evidence type="ECO:0000259" key="1">
    <source>
        <dbReference type="Pfam" id="PF10882"/>
    </source>
</evidence>
<protein>
    <recommendedName>
        <fullName evidence="1">Bacterial Pleckstrin homology domain-containing protein</fullName>
    </recommendedName>
</protein>
<dbReference type="Proteomes" id="UP000287394">
    <property type="component" value="Chromosome"/>
</dbReference>